<dbReference type="Proteomes" id="UP001553843">
    <property type="component" value="Unassembled WGS sequence"/>
</dbReference>
<reference evidence="1 2" key="1">
    <citation type="submission" date="2024-06" db="EMBL/GenBank/DDBJ databases">
        <title>The Natural Products Discovery Center: Release of the First 8490 Sequenced Strains for Exploring Actinobacteria Biosynthetic Diversity.</title>
        <authorList>
            <person name="Kalkreuter E."/>
            <person name="Kautsar S.A."/>
            <person name="Yang D."/>
            <person name="Bader C.D."/>
            <person name="Teijaro C.N."/>
            <person name="Fluegel L."/>
            <person name="Davis C.M."/>
            <person name="Simpson J.R."/>
            <person name="Lauterbach L."/>
            <person name="Steele A.D."/>
            <person name="Gui C."/>
            <person name="Meng S."/>
            <person name="Li G."/>
            <person name="Viehrig K."/>
            <person name="Ye F."/>
            <person name="Su P."/>
            <person name="Kiefer A.F."/>
            <person name="Nichols A."/>
            <person name="Cepeda A.J."/>
            <person name="Yan W."/>
            <person name="Fan B."/>
            <person name="Jiang Y."/>
            <person name="Adhikari A."/>
            <person name="Zheng C.-J."/>
            <person name="Schuster L."/>
            <person name="Cowan T.M."/>
            <person name="Smanski M.J."/>
            <person name="Chevrette M.G."/>
            <person name="De Carvalho L.P.S."/>
            <person name="Shen B."/>
        </authorList>
    </citation>
    <scope>NUCLEOTIDE SEQUENCE [LARGE SCALE GENOMIC DNA]</scope>
    <source>
        <strain evidence="1 2">NPDC047833</strain>
    </source>
</reference>
<sequence length="116" mass="12604">MAAAARSAAPELRLEPSGEVWANREIDETIERDLSQAELLAAPVLSLARSGIFSPEIYYKDIALPFVRMLGALDITGVTSAGQHAQEKIAAHMEEAAERAGRYRALAERLERLATA</sequence>
<gene>
    <name evidence="1" type="ORF">AB0887_30725</name>
</gene>
<comment type="caution">
    <text evidence="1">The sequence shown here is derived from an EMBL/GenBank/DDBJ whole genome shotgun (WGS) entry which is preliminary data.</text>
</comment>
<organism evidence="1 2">
    <name type="scientific">Streptomyces huasconensis</name>
    <dbReference type="NCBI Taxonomy" id="1854574"/>
    <lineage>
        <taxon>Bacteria</taxon>
        <taxon>Bacillati</taxon>
        <taxon>Actinomycetota</taxon>
        <taxon>Actinomycetes</taxon>
        <taxon>Kitasatosporales</taxon>
        <taxon>Streptomycetaceae</taxon>
        <taxon>Streptomyces</taxon>
    </lineage>
</organism>
<accession>A0ABV3M435</accession>
<proteinExistence type="predicted"/>
<dbReference type="RefSeq" id="WP_359783458.1">
    <property type="nucleotide sequence ID" value="NZ_JBEYRR010000015.1"/>
</dbReference>
<protein>
    <submittedName>
        <fullName evidence="1">Uncharacterized protein</fullName>
    </submittedName>
</protein>
<name>A0ABV3M435_9ACTN</name>
<evidence type="ECO:0000313" key="2">
    <source>
        <dbReference type="Proteomes" id="UP001553843"/>
    </source>
</evidence>
<keyword evidence="2" id="KW-1185">Reference proteome</keyword>
<evidence type="ECO:0000313" key="1">
    <source>
        <dbReference type="EMBL" id="MEW2366310.1"/>
    </source>
</evidence>
<dbReference type="EMBL" id="JBEYRS010000016">
    <property type="protein sequence ID" value="MEW2366310.1"/>
    <property type="molecule type" value="Genomic_DNA"/>
</dbReference>